<keyword evidence="3 6" id="KW-0378">Hydrolase</keyword>
<evidence type="ECO:0000259" key="8">
    <source>
        <dbReference type="PROSITE" id="PS51864"/>
    </source>
</evidence>
<feature type="active site" evidence="6">
    <location>
        <position position="137"/>
    </location>
</feature>
<accession>A0A9P0A942</accession>
<keyword evidence="6" id="KW-1015">Disulfide bond</keyword>
<evidence type="ECO:0000256" key="6">
    <source>
        <dbReference type="PROSITE-ProRule" id="PRU01211"/>
    </source>
</evidence>
<evidence type="ECO:0000256" key="1">
    <source>
        <dbReference type="ARBA" id="ARBA00022670"/>
    </source>
</evidence>
<dbReference type="InterPro" id="IPR024079">
    <property type="entry name" value="MetalloPept_cat_dom_sf"/>
</dbReference>
<name>A0A9P0A942_BEMTA</name>
<dbReference type="InterPro" id="IPR006026">
    <property type="entry name" value="Peptidase_Metallo"/>
</dbReference>
<evidence type="ECO:0000313" key="9">
    <source>
        <dbReference type="EMBL" id="CAH0386821.1"/>
    </source>
</evidence>
<gene>
    <name evidence="9" type="ORF">BEMITA_LOCUS5889</name>
</gene>
<dbReference type="GO" id="GO:0008270">
    <property type="term" value="F:zinc ion binding"/>
    <property type="evidence" value="ECO:0007669"/>
    <property type="project" value="UniProtKB-UniRule"/>
</dbReference>
<dbReference type="InterPro" id="IPR001506">
    <property type="entry name" value="Peptidase_M12A"/>
</dbReference>
<feature type="binding site" evidence="6">
    <location>
        <position position="140"/>
    </location>
    <ligand>
        <name>Zn(2+)</name>
        <dbReference type="ChEBI" id="CHEBI:29105"/>
        <note>catalytic</note>
    </ligand>
</feature>
<keyword evidence="10" id="KW-1185">Reference proteome</keyword>
<evidence type="ECO:0000256" key="3">
    <source>
        <dbReference type="ARBA" id="ARBA00022801"/>
    </source>
</evidence>
<evidence type="ECO:0000313" key="10">
    <source>
        <dbReference type="Proteomes" id="UP001152759"/>
    </source>
</evidence>
<dbReference type="EC" id="3.4.24.-" evidence="7"/>
<evidence type="ECO:0000256" key="4">
    <source>
        <dbReference type="ARBA" id="ARBA00022833"/>
    </source>
</evidence>
<dbReference type="InterPro" id="IPR034035">
    <property type="entry name" value="Astacin-like_dom"/>
</dbReference>
<dbReference type="SMART" id="SM00235">
    <property type="entry name" value="ZnMc"/>
    <property type="match status" value="1"/>
</dbReference>
<dbReference type="CDD" id="cd04280">
    <property type="entry name" value="ZnMc_astacin_like"/>
    <property type="match status" value="1"/>
</dbReference>
<dbReference type="PRINTS" id="PR00480">
    <property type="entry name" value="ASTACIN"/>
</dbReference>
<dbReference type="PANTHER" id="PTHR10127:SF780">
    <property type="entry name" value="METALLOENDOPEPTIDASE"/>
    <property type="match status" value="1"/>
</dbReference>
<feature type="disulfide bond" evidence="6">
    <location>
        <begin position="106"/>
        <end position="128"/>
    </location>
</feature>
<reference evidence="9" key="1">
    <citation type="submission" date="2021-12" db="EMBL/GenBank/DDBJ databases">
        <authorList>
            <person name="King R."/>
        </authorList>
    </citation>
    <scope>NUCLEOTIDE SEQUENCE</scope>
</reference>
<dbReference type="Gene3D" id="3.40.390.10">
    <property type="entry name" value="Collagenase (Catalytic Domain)"/>
    <property type="match status" value="1"/>
</dbReference>
<dbReference type="Proteomes" id="UP001152759">
    <property type="component" value="Chromosome 3"/>
</dbReference>
<feature type="disulfide bond" evidence="6">
    <location>
        <begin position="84"/>
        <end position="239"/>
    </location>
</feature>
<protein>
    <recommendedName>
        <fullName evidence="7">Metalloendopeptidase</fullName>
        <ecNumber evidence="7">3.4.24.-</ecNumber>
    </recommendedName>
</protein>
<dbReference type="Pfam" id="PF01400">
    <property type="entry name" value="Astacin"/>
    <property type="match status" value="1"/>
</dbReference>
<evidence type="ECO:0000256" key="7">
    <source>
        <dbReference type="RuleBase" id="RU361183"/>
    </source>
</evidence>
<dbReference type="GO" id="GO:0006508">
    <property type="term" value="P:proteolysis"/>
    <property type="evidence" value="ECO:0007669"/>
    <property type="project" value="UniProtKB-KW"/>
</dbReference>
<organism evidence="9 10">
    <name type="scientific">Bemisia tabaci</name>
    <name type="common">Sweetpotato whitefly</name>
    <name type="synonym">Aleurodes tabaci</name>
    <dbReference type="NCBI Taxonomy" id="7038"/>
    <lineage>
        <taxon>Eukaryota</taxon>
        <taxon>Metazoa</taxon>
        <taxon>Ecdysozoa</taxon>
        <taxon>Arthropoda</taxon>
        <taxon>Hexapoda</taxon>
        <taxon>Insecta</taxon>
        <taxon>Pterygota</taxon>
        <taxon>Neoptera</taxon>
        <taxon>Paraneoptera</taxon>
        <taxon>Hemiptera</taxon>
        <taxon>Sternorrhyncha</taxon>
        <taxon>Aleyrodoidea</taxon>
        <taxon>Aleyrodidae</taxon>
        <taxon>Aleyrodinae</taxon>
        <taxon>Bemisia</taxon>
    </lineage>
</organism>
<proteinExistence type="predicted"/>
<comment type="cofactor">
    <cofactor evidence="6 7">
        <name>Zn(2+)</name>
        <dbReference type="ChEBI" id="CHEBI:29105"/>
    </cofactor>
    <text evidence="6 7">Binds 1 zinc ion per subunit.</text>
</comment>
<keyword evidence="1 6" id="KW-0645">Protease</keyword>
<comment type="caution">
    <text evidence="6">Lacks conserved residue(s) required for the propagation of feature annotation.</text>
</comment>
<dbReference type="EMBL" id="OU963864">
    <property type="protein sequence ID" value="CAH0386821.1"/>
    <property type="molecule type" value="Genomic_DNA"/>
</dbReference>
<keyword evidence="2 6" id="KW-0479">Metal-binding</keyword>
<keyword evidence="4 6" id="KW-0862">Zinc</keyword>
<feature type="binding site" evidence="6">
    <location>
        <position position="146"/>
    </location>
    <ligand>
        <name>Zn(2+)</name>
        <dbReference type="ChEBI" id="CHEBI:29105"/>
        <note>catalytic</note>
    </ligand>
</feature>
<dbReference type="GO" id="GO:0004222">
    <property type="term" value="F:metalloendopeptidase activity"/>
    <property type="evidence" value="ECO:0007669"/>
    <property type="project" value="UniProtKB-UniRule"/>
</dbReference>
<dbReference type="SUPFAM" id="SSF55486">
    <property type="entry name" value="Metalloproteases ('zincins'), catalytic domain"/>
    <property type="match status" value="1"/>
</dbReference>
<feature type="domain" description="Peptidase M12A" evidence="8">
    <location>
        <begin position="40"/>
        <end position="240"/>
    </location>
</feature>
<keyword evidence="5 6" id="KW-0482">Metalloprotease</keyword>
<dbReference type="PANTHER" id="PTHR10127">
    <property type="entry name" value="DISCOIDIN, CUB, EGF, LAMININ , AND ZINC METALLOPROTEASE DOMAIN CONTAINING"/>
    <property type="match status" value="1"/>
</dbReference>
<sequence length="249" mass="28813">MSQSSAISRNFTRVKYPEPEKILQDDILLPPNSHEEERTKLIETDVPSLWPNGVVYYVFEESEVDEYHRNLVRAALRTMEQYSCVRFKESSAHGPHLRVRNIGEGCASVIGYQRDEQSQDLYLSGEACYTQGSIQHEFLHSLGFGHEHTRPDRDSYVNIQWSNIVPGAEINFTKRRVRWVTDLLPYDYQSVMHYRPDAFKRDISSLTVVPRQPGAIALIGQRIQLSRLDVEKLNLLYGCYKYAAIPQTF</sequence>
<dbReference type="AlphaFoldDB" id="A0A9P0A942"/>
<evidence type="ECO:0000256" key="2">
    <source>
        <dbReference type="ARBA" id="ARBA00022723"/>
    </source>
</evidence>
<evidence type="ECO:0000256" key="5">
    <source>
        <dbReference type="ARBA" id="ARBA00023049"/>
    </source>
</evidence>
<feature type="binding site" evidence="6">
    <location>
        <position position="136"/>
    </location>
    <ligand>
        <name>Zn(2+)</name>
        <dbReference type="ChEBI" id="CHEBI:29105"/>
        <note>catalytic</note>
    </ligand>
</feature>
<dbReference type="PROSITE" id="PS51864">
    <property type="entry name" value="ASTACIN"/>
    <property type="match status" value="1"/>
</dbReference>